<keyword evidence="2 3" id="KW-0378">Hydrolase</keyword>
<dbReference type="GO" id="GO:0035539">
    <property type="term" value="F:8-oxo-7,8-dihydrodeoxyguanosine triphosphate pyrophosphatase activity"/>
    <property type="evidence" value="ECO:0007669"/>
    <property type="project" value="UniProtKB-EC"/>
</dbReference>
<name>A0A7Y9F2G4_9ACTN</name>
<dbReference type="PRINTS" id="PR00502">
    <property type="entry name" value="NUDIXFAMILY"/>
</dbReference>
<dbReference type="SUPFAM" id="SSF53254">
    <property type="entry name" value="Phosphoglycerate mutase-like"/>
    <property type="match status" value="1"/>
</dbReference>
<dbReference type="Gene3D" id="3.90.79.10">
    <property type="entry name" value="Nucleoside Triphosphate Pyrophosphohydrolase"/>
    <property type="match status" value="1"/>
</dbReference>
<dbReference type="PANTHER" id="PTHR21340">
    <property type="entry name" value="DIADENOSINE 5,5-P1,P4-TETRAPHOSPHATE PYROPHOSPHOHYDROLASE MUTT"/>
    <property type="match status" value="1"/>
</dbReference>
<gene>
    <name evidence="5" type="ORF">BKA08_001753</name>
</gene>
<dbReference type="AlphaFoldDB" id="A0A7Y9F2G4"/>
<comment type="caution">
    <text evidence="5">The sequence shown here is derived from an EMBL/GenBank/DDBJ whole genome shotgun (WGS) entry which is preliminary data.</text>
</comment>
<dbReference type="PANTHER" id="PTHR21340:SF0">
    <property type="entry name" value="BIS(5'-NUCLEOSYL)-TETRAPHOSPHATASE [ASYMMETRICAL]"/>
    <property type="match status" value="1"/>
</dbReference>
<evidence type="ECO:0000256" key="1">
    <source>
        <dbReference type="ARBA" id="ARBA00005582"/>
    </source>
</evidence>
<dbReference type="SUPFAM" id="SSF55811">
    <property type="entry name" value="Nudix"/>
    <property type="match status" value="1"/>
</dbReference>
<organism evidence="5 6">
    <name type="scientific">Nocardioides marinisabuli</name>
    <dbReference type="NCBI Taxonomy" id="419476"/>
    <lineage>
        <taxon>Bacteria</taxon>
        <taxon>Bacillati</taxon>
        <taxon>Actinomycetota</taxon>
        <taxon>Actinomycetes</taxon>
        <taxon>Propionibacteriales</taxon>
        <taxon>Nocardioidaceae</taxon>
        <taxon>Nocardioides</taxon>
    </lineage>
</organism>
<feature type="domain" description="Nudix hydrolase" evidence="4">
    <location>
        <begin position="9"/>
        <end position="135"/>
    </location>
</feature>
<keyword evidence="6" id="KW-1185">Reference proteome</keyword>
<dbReference type="RefSeq" id="WP_179615265.1">
    <property type="nucleotide sequence ID" value="NZ_CP059163.1"/>
</dbReference>
<dbReference type="EMBL" id="JACCBE010000001">
    <property type="protein sequence ID" value="NYD57515.1"/>
    <property type="molecule type" value="Genomic_DNA"/>
</dbReference>
<proteinExistence type="inferred from homology"/>
<dbReference type="CDD" id="cd07040">
    <property type="entry name" value="HP"/>
    <property type="match status" value="1"/>
</dbReference>
<dbReference type="EC" id="3.6.1.55" evidence="5"/>
<dbReference type="Pfam" id="PF00300">
    <property type="entry name" value="His_Phos_1"/>
    <property type="match status" value="1"/>
</dbReference>
<evidence type="ECO:0000259" key="4">
    <source>
        <dbReference type="PROSITE" id="PS51462"/>
    </source>
</evidence>
<protein>
    <submittedName>
        <fullName evidence="5">8-oxo-dGTP diphosphatase</fullName>
        <ecNumber evidence="5">3.6.1.55</ecNumber>
    </submittedName>
</protein>
<dbReference type="GO" id="GO:0006754">
    <property type="term" value="P:ATP biosynthetic process"/>
    <property type="evidence" value="ECO:0007669"/>
    <property type="project" value="TreeGrafter"/>
</dbReference>
<dbReference type="InterPro" id="IPR029033">
    <property type="entry name" value="His_PPase_superfam"/>
</dbReference>
<dbReference type="CDD" id="cd03673">
    <property type="entry name" value="NUDIX_Ap6A_hydrolase"/>
    <property type="match status" value="1"/>
</dbReference>
<reference evidence="5 6" key="1">
    <citation type="submission" date="2020-07" db="EMBL/GenBank/DDBJ databases">
        <title>Sequencing the genomes of 1000 actinobacteria strains.</title>
        <authorList>
            <person name="Klenk H.-P."/>
        </authorList>
    </citation>
    <scope>NUCLEOTIDE SEQUENCE [LARGE SCALE GENOMIC DNA]</scope>
    <source>
        <strain evidence="5 6">DSM 18965</strain>
    </source>
</reference>
<dbReference type="Gene3D" id="3.40.50.1240">
    <property type="entry name" value="Phosphoglycerate mutase-like"/>
    <property type="match status" value="1"/>
</dbReference>
<dbReference type="InterPro" id="IPR020084">
    <property type="entry name" value="NUDIX_hydrolase_CS"/>
</dbReference>
<dbReference type="Pfam" id="PF00293">
    <property type="entry name" value="NUDIX"/>
    <property type="match status" value="1"/>
</dbReference>
<dbReference type="GO" id="GO:0004081">
    <property type="term" value="F:bis(5'-nucleosyl)-tetraphosphatase (asymmetrical) activity"/>
    <property type="evidence" value="ECO:0007669"/>
    <property type="project" value="TreeGrafter"/>
</dbReference>
<dbReference type="InterPro" id="IPR051325">
    <property type="entry name" value="Nudix_hydrolase_domain"/>
</dbReference>
<dbReference type="Proteomes" id="UP000516957">
    <property type="component" value="Unassembled WGS sequence"/>
</dbReference>
<evidence type="ECO:0000313" key="6">
    <source>
        <dbReference type="Proteomes" id="UP000516957"/>
    </source>
</evidence>
<evidence type="ECO:0000256" key="2">
    <source>
        <dbReference type="ARBA" id="ARBA00022801"/>
    </source>
</evidence>
<dbReference type="InterPro" id="IPR020476">
    <property type="entry name" value="Nudix_hydrolase"/>
</dbReference>
<sequence length="294" mass="32699">MAAVPSRSRDVIAAGAVVFRPGREVLLVHRQQYDDWSFPKGKLDPGEHATTAAVREVEEETGLHVRLGPPLPLQHYATAKAMKTVHYWVGRVVSGDDVESYERNAEISDVRWVPVDEAADLLSYERDRELLQVALGRRKRTHALVVQRHARARARSTWRGDDRARTLQQVGRTQAFDLVPVLAAYDVRRLVTSPAVRCLETLTPYAETIDADLEHVEELTEDAATPDSVAEVLAKLVHDVHASRRGAVLCTHRPVLPHVFAALGIDDPALAPGEMVVVHLRKGRVVATEQHLPH</sequence>
<dbReference type="GO" id="GO:0006167">
    <property type="term" value="P:AMP biosynthetic process"/>
    <property type="evidence" value="ECO:0007669"/>
    <property type="project" value="TreeGrafter"/>
</dbReference>
<accession>A0A7Y9F2G4</accession>
<evidence type="ECO:0000256" key="3">
    <source>
        <dbReference type="RuleBase" id="RU003476"/>
    </source>
</evidence>
<evidence type="ECO:0000313" key="5">
    <source>
        <dbReference type="EMBL" id="NYD57515.1"/>
    </source>
</evidence>
<comment type="similarity">
    <text evidence="1 3">Belongs to the Nudix hydrolase family.</text>
</comment>
<dbReference type="InterPro" id="IPR000086">
    <property type="entry name" value="NUDIX_hydrolase_dom"/>
</dbReference>
<dbReference type="InterPro" id="IPR015797">
    <property type="entry name" value="NUDIX_hydrolase-like_dom_sf"/>
</dbReference>
<dbReference type="PROSITE" id="PS00893">
    <property type="entry name" value="NUDIX_BOX"/>
    <property type="match status" value="1"/>
</dbReference>
<dbReference type="PROSITE" id="PS51462">
    <property type="entry name" value="NUDIX"/>
    <property type="match status" value="1"/>
</dbReference>
<dbReference type="InterPro" id="IPR013078">
    <property type="entry name" value="His_Pase_superF_clade-1"/>
</dbReference>